<dbReference type="AlphaFoldDB" id="A0A8J2XY49"/>
<dbReference type="Pfam" id="PF14322">
    <property type="entry name" value="SusD-like_3"/>
    <property type="match status" value="1"/>
</dbReference>
<gene>
    <name evidence="2" type="ORF">GCM10011511_57820</name>
</gene>
<organism evidence="2 3">
    <name type="scientific">Puia dinghuensis</name>
    <dbReference type="NCBI Taxonomy" id="1792502"/>
    <lineage>
        <taxon>Bacteria</taxon>
        <taxon>Pseudomonadati</taxon>
        <taxon>Bacteroidota</taxon>
        <taxon>Chitinophagia</taxon>
        <taxon>Chitinophagales</taxon>
        <taxon>Chitinophagaceae</taxon>
        <taxon>Puia</taxon>
    </lineage>
</organism>
<protein>
    <recommendedName>
        <fullName evidence="1">SusD-like N-terminal domain-containing protein</fullName>
    </recommendedName>
</protein>
<dbReference type="PROSITE" id="PS51257">
    <property type="entry name" value="PROKAR_LIPOPROTEIN"/>
    <property type="match status" value="1"/>
</dbReference>
<sequence length="453" mass="50067">MRNTIWVLFLLVIVLSGCKKYLNTIADGSLTVPATVDDYQSLLDNHQLTEKVTPGLGPLGITDWYTDSASWASAETMSKGAYGWDPSIYQPANGSSWSTAYQAIYTCNVIIAGIQRVPAPDKDTRIAANAVLGGALFIRSLLFYYLEETFGQPFRPATAAVDAGIPLRTSSDPTQPAPRATVQAVFKQIDADLMQAVSLLPAALQVNNPNRPCQSAALALLARSCLTQQNYPQARKWADSSLRLYPVLLDYNTLDSSAAYPFPTRENPEVLFQCSTLAYKLQYSTSSKVDSNLYRSYDPNDLRRVFFFSPAPGGGVNFKGYYTGVRYIFSGIATDEVYLMRAECAARAGDIAAALADLNALLSQRWRKGFFQPLTAQSGDEALRLVVRETRKETLFRELRWADQRRLSKDARFADTLIRTVGGSVRLLPPNSPRYTYLIPDEEVRLGGVAQNP</sequence>
<proteinExistence type="predicted"/>
<comment type="caution">
    <text evidence="2">The sequence shown here is derived from an EMBL/GenBank/DDBJ whole genome shotgun (WGS) entry which is preliminary data.</text>
</comment>
<dbReference type="SUPFAM" id="SSF48452">
    <property type="entry name" value="TPR-like"/>
    <property type="match status" value="1"/>
</dbReference>
<dbReference type="InterPro" id="IPR011990">
    <property type="entry name" value="TPR-like_helical_dom_sf"/>
</dbReference>
<feature type="domain" description="SusD-like N-terminal" evidence="1">
    <location>
        <begin position="56"/>
        <end position="224"/>
    </location>
</feature>
<dbReference type="Gene3D" id="1.25.40.390">
    <property type="match status" value="1"/>
</dbReference>
<evidence type="ECO:0000313" key="2">
    <source>
        <dbReference type="EMBL" id="GGB26304.1"/>
    </source>
</evidence>
<reference evidence="2" key="1">
    <citation type="journal article" date="2014" name="Int. J. Syst. Evol. Microbiol.">
        <title>Complete genome sequence of Corynebacterium casei LMG S-19264T (=DSM 44701T), isolated from a smear-ripened cheese.</title>
        <authorList>
            <consortium name="US DOE Joint Genome Institute (JGI-PGF)"/>
            <person name="Walter F."/>
            <person name="Albersmeier A."/>
            <person name="Kalinowski J."/>
            <person name="Ruckert C."/>
        </authorList>
    </citation>
    <scope>NUCLEOTIDE SEQUENCE</scope>
    <source>
        <strain evidence="2">CGMCC 1.15448</strain>
    </source>
</reference>
<dbReference type="InterPro" id="IPR033985">
    <property type="entry name" value="SusD-like_N"/>
</dbReference>
<name>A0A8J2XY49_9BACT</name>
<evidence type="ECO:0000259" key="1">
    <source>
        <dbReference type="Pfam" id="PF14322"/>
    </source>
</evidence>
<dbReference type="RefSeq" id="WP_188938331.1">
    <property type="nucleotide sequence ID" value="NZ_BMJC01000010.1"/>
</dbReference>
<reference evidence="2" key="2">
    <citation type="submission" date="2020-09" db="EMBL/GenBank/DDBJ databases">
        <authorList>
            <person name="Sun Q."/>
            <person name="Zhou Y."/>
        </authorList>
    </citation>
    <scope>NUCLEOTIDE SEQUENCE</scope>
    <source>
        <strain evidence="2">CGMCC 1.15448</strain>
    </source>
</reference>
<dbReference type="EMBL" id="BMJC01000010">
    <property type="protein sequence ID" value="GGB26304.1"/>
    <property type="molecule type" value="Genomic_DNA"/>
</dbReference>
<keyword evidence="3" id="KW-1185">Reference proteome</keyword>
<dbReference type="Proteomes" id="UP000607559">
    <property type="component" value="Unassembled WGS sequence"/>
</dbReference>
<evidence type="ECO:0000313" key="3">
    <source>
        <dbReference type="Proteomes" id="UP000607559"/>
    </source>
</evidence>
<accession>A0A8J2XY49</accession>